<dbReference type="Proteomes" id="UP001156856">
    <property type="component" value="Unassembled WGS sequence"/>
</dbReference>
<proteinExistence type="predicted"/>
<evidence type="ECO:0000313" key="3">
    <source>
        <dbReference type="Proteomes" id="UP000321960"/>
    </source>
</evidence>
<evidence type="ECO:0000313" key="1">
    <source>
        <dbReference type="EMBL" id="GEP07381.1"/>
    </source>
</evidence>
<gene>
    <name evidence="2" type="ORF">GCM10007888_60590</name>
    <name evidence="1" type="ORF">MOX02_54190</name>
</gene>
<reference evidence="1 3" key="3">
    <citation type="submission" date="2019-07" db="EMBL/GenBank/DDBJ databases">
        <title>Whole genome shotgun sequence of Methylobacterium oxalidis NBRC 107715.</title>
        <authorList>
            <person name="Hosoyama A."/>
            <person name="Uohara A."/>
            <person name="Ohji S."/>
            <person name="Ichikawa N."/>
        </authorList>
    </citation>
    <scope>NUCLEOTIDE SEQUENCE [LARGE SCALE GENOMIC DNA]</scope>
    <source>
        <strain evidence="1 3">NBRC 107715</strain>
    </source>
</reference>
<dbReference type="Proteomes" id="UP000321960">
    <property type="component" value="Unassembled WGS sequence"/>
</dbReference>
<dbReference type="EMBL" id="BSPK01000116">
    <property type="protein sequence ID" value="GLS67674.1"/>
    <property type="molecule type" value="Genomic_DNA"/>
</dbReference>
<reference evidence="2" key="1">
    <citation type="journal article" date="2014" name="Int. J. Syst. Evol. Microbiol.">
        <title>Complete genome of a new Firmicutes species belonging to the dominant human colonic microbiota ('Ruminococcus bicirculans') reveals two chromosomes and a selective capacity to utilize plant glucans.</title>
        <authorList>
            <consortium name="NISC Comparative Sequencing Program"/>
            <person name="Wegmann U."/>
            <person name="Louis P."/>
            <person name="Goesmann A."/>
            <person name="Henrissat B."/>
            <person name="Duncan S.H."/>
            <person name="Flint H.J."/>
        </authorList>
    </citation>
    <scope>NUCLEOTIDE SEQUENCE</scope>
    <source>
        <strain evidence="2">NBRC 107715</strain>
    </source>
</reference>
<dbReference type="EMBL" id="BJZU01000151">
    <property type="protein sequence ID" value="GEP07381.1"/>
    <property type="molecule type" value="Genomic_DNA"/>
</dbReference>
<accession>A0A512JBV3</accession>
<keyword evidence="4" id="KW-1185">Reference proteome</keyword>
<name>A0A512JBV3_9HYPH</name>
<comment type="caution">
    <text evidence="1">The sequence shown here is derived from an EMBL/GenBank/DDBJ whole genome shotgun (WGS) entry which is preliminary data.</text>
</comment>
<evidence type="ECO:0000313" key="4">
    <source>
        <dbReference type="Proteomes" id="UP001156856"/>
    </source>
</evidence>
<evidence type="ECO:0000313" key="2">
    <source>
        <dbReference type="EMBL" id="GLS67674.1"/>
    </source>
</evidence>
<sequence length="174" mass="18651">MTGPAPDNCASAKLNVDWVFTDAGATRTYQGYRRAGRSPYDALHGAQDHNPAAQASLEQCRGWVETYLASRGDAVPPISKARFLTRSDCQCASVIPTGMQVQGGKPQYRVTGSCDPLIISVRFTNAMNETQSAWVNAGILSGGGGRTITAPNYELTSIRAIELKNADYSVSCPF</sequence>
<reference evidence="2" key="4">
    <citation type="submission" date="2023-01" db="EMBL/GenBank/DDBJ databases">
        <title>Draft genome sequence of Methylobacterium oxalidis strain NBRC 107715.</title>
        <authorList>
            <person name="Sun Q."/>
            <person name="Mori K."/>
        </authorList>
    </citation>
    <scope>NUCLEOTIDE SEQUENCE</scope>
    <source>
        <strain evidence="2">NBRC 107715</strain>
    </source>
</reference>
<reference evidence="4" key="2">
    <citation type="journal article" date="2019" name="Int. J. Syst. Evol. Microbiol.">
        <title>The Global Catalogue of Microorganisms (GCM) 10K type strain sequencing project: providing services to taxonomists for standard genome sequencing and annotation.</title>
        <authorList>
            <consortium name="The Broad Institute Genomics Platform"/>
            <consortium name="The Broad Institute Genome Sequencing Center for Infectious Disease"/>
            <person name="Wu L."/>
            <person name="Ma J."/>
        </authorList>
    </citation>
    <scope>NUCLEOTIDE SEQUENCE [LARGE SCALE GENOMIC DNA]</scope>
    <source>
        <strain evidence="4">NBRC 107715</strain>
    </source>
</reference>
<organism evidence="1 3">
    <name type="scientific">Methylobacterium oxalidis</name>
    <dbReference type="NCBI Taxonomy" id="944322"/>
    <lineage>
        <taxon>Bacteria</taxon>
        <taxon>Pseudomonadati</taxon>
        <taxon>Pseudomonadota</taxon>
        <taxon>Alphaproteobacteria</taxon>
        <taxon>Hyphomicrobiales</taxon>
        <taxon>Methylobacteriaceae</taxon>
        <taxon>Methylobacterium</taxon>
    </lineage>
</organism>
<protein>
    <submittedName>
        <fullName evidence="1">Uncharacterized protein</fullName>
    </submittedName>
</protein>
<dbReference type="AlphaFoldDB" id="A0A512JBV3"/>